<evidence type="ECO:0000259" key="1">
    <source>
        <dbReference type="Pfam" id="PF08241"/>
    </source>
</evidence>
<dbReference type="GO" id="GO:0008757">
    <property type="term" value="F:S-adenosylmethionine-dependent methyltransferase activity"/>
    <property type="evidence" value="ECO:0007669"/>
    <property type="project" value="InterPro"/>
</dbReference>
<proteinExistence type="predicted"/>
<dbReference type="EMBL" id="BARS01001863">
    <property type="protein sequence ID" value="GAF77371.1"/>
    <property type="molecule type" value="Genomic_DNA"/>
</dbReference>
<dbReference type="Pfam" id="PF08241">
    <property type="entry name" value="Methyltransf_11"/>
    <property type="match status" value="1"/>
</dbReference>
<dbReference type="SUPFAM" id="SSF53335">
    <property type="entry name" value="S-adenosyl-L-methionine-dependent methyltransferases"/>
    <property type="match status" value="1"/>
</dbReference>
<dbReference type="PANTHER" id="PTHR43861">
    <property type="entry name" value="TRANS-ACONITATE 2-METHYLTRANSFERASE-RELATED"/>
    <property type="match status" value="1"/>
</dbReference>
<evidence type="ECO:0000313" key="2">
    <source>
        <dbReference type="EMBL" id="GAF77371.1"/>
    </source>
</evidence>
<dbReference type="AlphaFoldDB" id="X0SQF8"/>
<organism evidence="2">
    <name type="scientific">marine sediment metagenome</name>
    <dbReference type="NCBI Taxonomy" id="412755"/>
    <lineage>
        <taxon>unclassified sequences</taxon>
        <taxon>metagenomes</taxon>
        <taxon>ecological metagenomes</taxon>
    </lineage>
</organism>
<protein>
    <recommendedName>
        <fullName evidence="1">Methyltransferase type 11 domain-containing protein</fullName>
    </recommendedName>
</protein>
<feature type="domain" description="Methyltransferase type 11" evidence="1">
    <location>
        <begin position="50"/>
        <end position="143"/>
    </location>
</feature>
<comment type="caution">
    <text evidence="2">The sequence shown here is derived from an EMBL/GenBank/DDBJ whole genome shotgun (WGS) entry which is preliminary data.</text>
</comment>
<dbReference type="InterPro" id="IPR029063">
    <property type="entry name" value="SAM-dependent_MTases_sf"/>
</dbReference>
<sequence length="216" mass="24695">MQLPKKENIQPTEIADPLKFYFLPFAKRFFIKRLELVLSKLQDKKYDSLLDIGCGSGIFLKELANRCNNLNAIDTHRKMNLVKDMTFKENIEANLVEASVMDLPYASETFDCIISVSVLEHIKELDRALNEIRRVAKNDAVIVLGFPVKNKITEIILRIAFTLLPNAKLEDEHVSMHSDIITAANLIFENSDTCSYPQCSPLDYSLYCVYKATKQE</sequence>
<reference evidence="2" key="1">
    <citation type="journal article" date="2014" name="Front. Microbiol.">
        <title>High frequency of phylogenetically diverse reductive dehalogenase-homologous genes in deep subseafloor sedimentary metagenomes.</title>
        <authorList>
            <person name="Kawai M."/>
            <person name="Futagami T."/>
            <person name="Toyoda A."/>
            <person name="Takaki Y."/>
            <person name="Nishi S."/>
            <person name="Hori S."/>
            <person name="Arai W."/>
            <person name="Tsubouchi T."/>
            <person name="Morono Y."/>
            <person name="Uchiyama I."/>
            <person name="Ito T."/>
            <person name="Fujiyama A."/>
            <person name="Inagaki F."/>
            <person name="Takami H."/>
        </authorList>
    </citation>
    <scope>NUCLEOTIDE SEQUENCE</scope>
    <source>
        <strain evidence="2">Expedition CK06-06</strain>
    </source>
</reference>
<name>X0SQF8_9ZZZZ</name>
<dbReference type="CDD" id="cd02440">
    <property type="entry name" value="AdoMet_MTases"/>
    <property type="match status" value="1"/>
</dbReference>
<accession>X0SQF8</accession>
<gene>
    <name evidence="2" type="ORF">S01H1_03410</name>
</gene>
<dbReference type="Gene3D" id="3.40.50.150">
    <property type="entry name" value="Vaccinia Virus protein VP39"/>
    <property type="match status" value="1"/>
</dbReference>
<dbReference type="InterPro" id="IPR013216">
    <property type="entry name" value="Methyltransf_11"/>
</dbReference>